<evidence type="ECO:0000256" key="1">
    <source>
        <dbReference type="SAM" id="Phobius"/>
    </source>
</evidence>
<dbReference type="EMBL" id="CP017834">
    <property type="protein sequence ID" value="APJ02457.1"/>
    <property type="molecule type" value="Genomic_DNA"/>
</dbReference>
<protein>
    <submittedName>
        <fullName evidence="2">Uncharacterized protein</fullName>
    </submittedName>
</protein>
<evidence type="ECO:0000313" key="3">
    <source>
        <dbReference type="Proteomes" id="UP000184731"/>
    </source>
</evidence>
<accession>A0A1L4CWY4</accession>
<organism evidence="2 3">
    <name type="scientific">Silvanigrella aquatica</name>
    <dbReference type="NCBI Taxonomy" id="1915309"/>
    <lineage>
        <taxon>Bacteria</taxon>
        <taxon>Pseudomonadati</taxon>
        <taxon>Bdellovibrionota</taxon>
        <taxon>Oligoflexia</taxon>
        <taxon>Silvanigrellales</taxon>
        <taxon>Silvanigrellaceae</taxon>
        <taxon>Silvanigrella</taxon>
    </lineage>
</organism>
<dbReference type="RefSeq" id="WP_148696161.1">
    <property type="nucleotide sequence ID" value="NZ_CP017834.1"/>
</dbReference>
<gene>
    <name evidence="2" type="ORF">AXG55_00315</name>
</gene>
<reference evidence="2 3" key="1">
    <citation type="submission" date="2016-10" db="EMBL/GenBank/DDBJ databases">
        <title>Silvanigrella aquatica sp. nov., isolated from a freshwater lake located in the Black Forest, Germany, description of Silvanigrellaceae fam. nov., Silvanigrellales ord. nov., reclassification of the order Bdellovibrionales in the class Oligoflexia, reclassification of the families Bacteriovoracaceae and Halobacteriovoraceae in the new order Bacteriovoracales ord. nov., and reclassification of the family Pseudobacteriovoracaceae in the order Oligoflexiales.</title>
        <authorList>
            <person name="Hahn M.W."/>
            <person name="Schmidt J."/>
            <person name="Koll U."/>
            <person name="Rohde M."/>
            <person name="Verbag S."/>
            <person name="Pitt A."/>
            <person name="Nakai R."/>
            <person name="Naganuma T."/>
            <person name="Lang E."/>
        </authorList>
    </citation>
    <scope>NUCLEOTIDE SEQUENCE [LARGE SCALE GENOMIC DNA]</scope>
    <source>
        <strain evidence="2 3">MWH-Nonnen-W8red</strain>
    </source>
</reference>
<proteinExistence type="predicted"/>
<keyword evidence="1" id="KW-0812">Transmembrane</keyword>
<name>A0A1L4CWY4_9BACT</name>
<keyword evidence="3" id="KW-1185">Reference proteome</keyword>
<dbReference type="OrthoDB" id="5292141at2"/>
<dbReference type="Proteomes" id="UP000184731">
    <property type="component" value="Chromosome"/>
</dbReference>
<feature type="transmembrane region" description="Helical" evidence="1">
    <location>
        <begin position="66"/>
        <end position="87"/>
    </location>
</feature>
<sequence>MSVNKKQRKVNLLASQKIDLRSRKGTKKQKKPNFNKWYLLALFYLYVYIKKSISFVFLFFKSKPRLTYILSICILCLSFIKIGTYFVGTYSEKILPTHIQIETDNKQITHILNTEIQQELDKAIKANEKRSEFIHRINSILASKDIIDQYWIRLGLDGKLQINAIMQIPIMLIEAKNGERYIISNNMKIIAKNPLPQDYASLLKLEAPELKINWKSKNSNIKNKKNNKIDSNNSYIETNSSVNFPWLMSQTRFINSEMLKIGTGYSLAKIAWDSNSGFTLKINRNNQLLSQKNTENNNTKLLKNTETIKPQNDKIDSDFFLALLGENNINEKMERLKRILQELGNKNIYPNKIDLDFTDKASFKFQPPNPKSSQM</sequence>
<keyword evidence="1" id="KW-1133">Transmembrane helix</keyword>
<keyword evidence="1" id="KW-0472">Membrane</keyword>
<dbReference type="STRING" id="1915309.AXG55_00315"/>
<feature type="transmembrane region" description="Helical" evidence="1">
    <location>
        <begin position="37"/>
        <end position="60"/>
    </location>
</feature>
<evidence type="ECO:0000313" key="2">
    <source>
        <dbReference type="EMBL" id="APJ02457.1"/>
    </source>
</evidence>
<dbReference type="AlphaFoldDB" id="A0A1L4CWY4"/>
<dbReference type="KEGG" id="saqi:AXG55_00315"/>